<dbReference type="PANTHER" id="PTHR33169:SF14">
    <property type="entry name" value="TRANSCRIPTIONAL REGULATOR RV3488"/>
    <property type="match status" value="1"/>
</dbReference>
<feature type="domain" description="Transcription regulator PadR N-terminal" evidence="1">
    <location>
        <begin position="60"/>
        <end position="133"/>
    </location>
</feature>
<sequence>MTTEERIQPNETAVPLLPCVAVDETGTLSDTVLVVVDKLVLSDDDVLAADLLRGHTDTIVLGILRRTDSYGFEIFKWIRDGTGGRHEIKEATLYASYRRLVRDGLIESYWGDETQGGRRKYYRITDAGHAVYQRNVAAWTVTRDLIDTLLDLADRAGRPDLSAGGQP</sequence>
<reference evidence="2 3" key="1">
    <citation type="submission" date="2018-08" db="EMBL/GenBank/DDBJ databases">
        <title>Jishengella sp. nov., isolated from a root of Azadirachta indica A. Juss. var. siamensis Valenton.</title>
        <authorList>
            <person name="Kuncharoen N."/>
            <person name="Tanasupawat S."/>
            <person name="Kudo T."/>
            <person name="Ohkuma M."/>
        </authorList>
    </citation>
    <scope>NUCLEOTIDE SEQUENCE [LARGE SCALE GENOMIC DNA]</scope>
    <source>
        <strain evidence="2 3">AZ1-13</strain>
    </source>
</reference>
<dbReference type="PANTHER" id="PTHR33169">
    <property type="entry name" value="PADR-FAMILY TRANSCRIPTIONAL REGULATOR"/>
    <property type="match status" value="1"/>
</dbReference>
<gene>
    <name evidence="2" type="ORF">D2L64_24480</name>
</gene>
<dbReference type="InterPro" id="IPR052509">
    <property type="entry name" value="Metal_resp_DNA-bind_regulator"/>
</dbReference>
<organism evidence="2 3">
    <name type="scientific">Micromonospora radicis</name>
    <dbReference type="NCBI Taxonomy" id="1894971"/>
    <lineage>
        <taxon>Bacteria</taxon>
        <taxon>Bacillati</taxon>
        <taxon>Actinomycetota</taxon>
        <taxon>Actinomycetes</taxon>
        <taxon>Micromonosporales</taxon>
        <taxon>Micromonosporaceae</taxon>
        <taxon>Micromonospora</taxon>
    </lineage>
</organism>
<dbReference type="AlphaFoldDB" id="A0A418MNV3"/>
<dbReference type="InterPro" id="IPR036388">
    <property type="entry name" value="WH-like_DNA-bd_sf"/>
</dbReference>
<dbReference type="EMBL" id="QXEC01000034">
    <property type="protein sequence ID" value="RIV32723.1"/>
    <property type="molecule type" value="Genomic_DNA"/>
</dbReference>
<dbReference type="SUPFAM" id="SSF46785">
    <property type="entry name" value="Winged helix' DNA-binding domain"/>
    <property type="match status" value="1"/>
</dbReference>
<keyword evidence="3" id="KW-1185">Reference proteome</keyword>
<evidence type="ECO:0000259" key="1">
    <source>
        <dbReference type="Pfam" id="PF03551"/>
    </source>
</evidence>
<dbReference type="Pfam" id="PF03551">
    <property type="entry name" value="PadR"/>
    <property type="match status" value="1"/>
</dbReference>
<protein>
    <submittedName>
        <fullName evidence="2">PadR family transcriptional regulator</fullName>
    </submittedName>
</protein>
<dbReference type="InterPro" id="IPR005149">
    <property type="entry name" value="Tscrpt_reg_PadR_N"/>
</dbReference>
<dbReference type="InterPro" id="IPR036390">
    <property type="entry name" value="WH_DNA-bd_sf"/>
</dbReference>
<comment type="caution">
    <text evidence="2">The sequence shown here is derived from an EMBL/GenBank/DDBJ whole genome shotgun (WGS) entry which is preliminary data.</text>
</comment>
<accession>A0A418MNV3</accession>
<dbReference type="Gene3D" id="1.10.10.10">
    <property type="entry name" value="Winged helix-like DNA-binding domain superfamily/Winged helix DNA-binding domain"/>
    <property type="match status" value="1"/>
</dbReference>
<dbReference type="OrthoDB" id="122286at2"/>
<dbReference type="Proteomes" id="UP000283832">
    <property type="component" value="Unassembled WGS sequence"/>
</dbReference>
<proteinExistence type="predicted"/>
<evidence type="ECO:0000313" key="2">
    <source>
        <dbReference type="EMBL" id="RIV32723.1"/>
    </source>
</evidence>
<evidence type="ECO:0000313" key="3">
    <source>
        <dbReference type="Proteomes" id="UP000283832"/>
    </source>
</evidence>
<name>A0A418MNV3_9ACTN</name>